<keyword evidence="1" id="KW-0812">Transmembrane</keyword>
<name>A0A2S6GRJ4_9GAMM</name>
<feature type="transmembrane region" description="Helical" evidence="1">
    <location>
        <begin position="95"/>
        <end position="116"/>
    </location>
</feature>
<evidence type="ECO:0000256" key="1">
    <source>
        <dbReference type="SAM" id="Phobius"/>
    </source>
</evidence>
<gene>
    <name evidence="2" type="ORF">B0F88_11381</name>
</gene>
<reference evidence="2 3" key="1">
    <citation type="submission" date="2018-02" db="EMBL/GenBank/DDBJ databases">
        <title>Subsurface microbial communities from deep shales in Ohio and West Virginia, USA.</title>
        <authorList>
            <person name="Wrighton K."/>
        </authorList>
    </citation>
    <scope>NUCLEOTIDE SEQUENCE [LARGE SCALE GENOMIC DNA]</scope>
    <source>
        <strain evidence="2 3">OWC-G53F</strain>
    </source>
</reference>
<evidence type="ECO:0000313" key="2">
    <source>
        <dbReference type="EMBL" id="PPK67741.1"/>
    </source>
</evidence>
<protein>
    <submittedName>
        <fullName evidence="2">Uncharacterized protein DUF2784</fullName>
    </submittedName>
</protein>
<keyword evidence="3" id="KW-1185">Reference proteome</keyword>
<dbReference type="RefSeq" id="WP_104424775.1">
    <property type="nucleotide sequence ID" value="NZ_PTIY01000013.1"/>
</dbReference>
<sequence>MIYRLLADSVLILHLLFIGFVVFGGFSALRSPRIALAHIPAACWGAFIELTGGLCPLTVIEVEFRRLAGDAGYSGSFIEHYLLPVIYPVGLTGDIQFVLAALVILINAAIYGWLVYRKCGSRFQ</sequence>
<comment type="caution">
    <text evidence="2">The sequence shown here is derived from an EMBL/GenBank/DDBJ whole genome shotgun (WGS) entry which is preliminary data.</text>
</comment>
<dbReference type="EMBL" id="PTIY01000013">
    <property type="protein sequence ID" value="PPK67741.1"/>
    <property type="molecule type" value="Genomic_DNA"/>
</dbReference>
<keyword evidence="1" id="KW-1133">Transmembrane helix</keyword>
<dbReference type="AlphaFoldDB" id="A0A2S6GRJ4"/>
<evidence type="ECO:0000313" key="3">
    <source>
        <dbReference type="Proteomes" id="UP000238071"/>
    </source>
</evidence>
<feature type="transmembrane region" description="Helical" evidence="1">
    <location>
        <begin position="12"/>
        <end position="29"/>
    </location>
</feature>
<feature type="transmembrane region" description="Helical" evidence="1">
    <location>
        <begin position="41"/>
        <end position="60"/>
    </location>
</feature>
<dbReference type="OrthoDB" id="370375at2"/>
<accession>A0A2S6GRJ4</accession>
<organism evidence="2 3">
    <name type="scientific">Methylobacter tundripaludum</name>
    <dbReference type="NCBI Taxonomy" id="173365"/>
    <lineage>
        <taxon>Bacteria</taxon>
        <taxon>Pseudomonadati</taxon>
        <taxon>Pseudomonadota</taxon>
        <taxon>Gammaproteobacteria</taxon>
        <taxon>Methylococcales</taxon>
        <taxon>Methylococcaceae</taxon>
        <taxon>Methylobacter</taxon>
    </lineage>
</organism>
<proteinExistence type="predicted"/>
<keyword evidence="1" id="KW-0472">Membrane</keyword>
<dbReference type="InterPro" id="IPR021218">
    <property type="entry name" value="DUF2784"/>
</dbReference>
<dbReference type="Proteomes" id="UP000238071">
    <property type="component" value="Unassembled WGS sequence"/>
</dbReference>
<dbReference type="Pfam" id="PF10861">
    <property type="entry name" value="DUF2784"/>
    <property type="match status" value="1"/>
</dbReference>